<evidence type="ECO:0000256" key="2">
    <source>
        <dbReference type="ARBA" id="ARBA00009045"/>
    </source>
</evidence>
<keyword evidence="5 7" id="KW-1133">Transmembrane helix</keyword>
<keyword evidence="4" id="KW-0378">Hydrolase</keyword>
<dbReference type="PANTHER" id="PTHR43731">
    <property type="entry name" value="RHOMBOID PROTEASE"/>
    <property type="match status" value="1"/>
</dbReference>
<keyword evidence="3 7" id="KW-0812">Transmembrane</keyword>
<evidence type="ECO:0000256" key="1">
    <source>
        <dbReference type="ARBA" id="ARBA00004141"/>
    </source>
</evidence>
<dbReference type="Gene3D" id="1.20.1540.10">
    <property type="entry name" value="Rhomboid-like"/>
    <property type="match status" value="1"/>
</dbReference>
<keyword evidence="6 7" id="KW-0472">Membrane</keyword>
<dbReference type="GO" id="GO:0004252">
    <property type="term" value="F:serine-type endopeptidase activity"/>
    <property type="evidence" value="ECO:0007669"/>
    <property type="project" value="InterPro"/>
</dbReference>
<feature type="transmembrane region" description="Helical" evidence="7">
    <location>
        <begin position="130"/>
        <end position="150"/>
    </location>
</feature>
<feature type="domain" description="Peptidase S54 rhomboid" evidence="8">
    <location>
        <begin position="105"/>
        <end position="184"/>
    </location>
</feature>
<dbReference type="PANTHER" id="PTHR43731:SF14">
    <property type="entry name" value="PRESENILIN-ASSOCIATED RHOMBOID-LIKE PROTEIN, MITOCHONDRIAL"/>
    <property type="match status" value="1"/>
</dbReference>
<feature type="transmembrane region" description="Helical" evidence="7">
    <location>
        <begin position="156"/>
        <end position="185"/>
    </location>
</feature>
<feature type="transmembrane region" description="Helical" evidence="7">
    <location>
        <begin position="100"/>
        <end position="123"/>
    </location>
</feature>
<proteinExistence type="inferred from homology"/>
<evidence type="ECO:0000313" key="9">
    <source>
        <dbReference type="EMBL" id="MBD5779318.1"/>
    </source>
</evidence>
<comment type="similarity">
    <text evidence="2">Belongs to the peptidase S54 family.</text>
</comment>
<keyword evidence="10" id="KW-1185">Reference proteome</keyword>
<dbReference type="Pfam" id="PF01694">
    <property type="entry name" value="Rhomboid"/>
    <property type="match status" value="2"/>
</dbReference>
<feature type="transmembrane region" description="Helical" evidence="7">
    <location>
        <begin position="6"/>
        <end position="24"/>
    </location>
</feature>
<evidence type="ECO:0000256" key="5">
    <source>
        <dbReference type="ARBA" id="ARBA00022989"/>
    </source>
</evidence>
<comment type="subcellular location">
    <subcellularLocation>
        <location evidence="1">Membrane</location>
        <topology evidence="1">Multi-pass membrane protein</topology>
    </subcellularLocation>
</comment>
<reference evidence="9" key="1">
    <citation type="submission" date="2020-09" db="EMBL/GenBank/DDBJ databases">
        <title>Pelagicoccus enzymogenes sp. nov. with an EPS production, isolated from marine sediment.</title>
        <authorList>
            <person name="Feng X."/>
        </authorList>
    </citation>
    <scope>NUCLEOTIDE SEQUENCE</scope>
    <source>
        <strain evidence="9">NFK12</strain>
    </source>
</reference>
<evidence type="ECO:0000256" key="6">
    <source>
        <dbReference type="ARBA" id="ARBA00023136"/>
    </source>
</evidence>
<accession>A0A927F6H4</accession>
<evidence type="ECO:0000313" key="10">
    <source>
        <dbReference type="Proteomes" id="UP000622317"/>
    </source>
</evidence>
<feature type="transmembrane region" description="Helical" evidence="7">
    <location>
        <begin position="33"/>
        <end position="51"/>
    </location>
</feature>
<dbReference type="GO" id="GO:0006508">
    <property type="term" value="P:proteolysis"/>
    <property type="evidence" value="ECO:0007669"/>
    <property type="project" value="UniProtKB-KW"/>
</dbReference>
<dbReference type="InterPro" id="IPR022764">
    <property type="entry name" value="Peptidase_S54_rhomboid_dom"/>
</dbReference>
<organism evidence="9 10">
    <name type="scientific">Pelagicoccus enzymogenes</name>
    <dbReference type="NCBI Taxonomy" id="2773457"/>
    <lineage>
        <taxon>Bacteria</taxon>
        <taxon>Pseudomonadati</taxon>
        <taxon>Verrucomicrobiota</taxon>
        <taxon>Opitutia</taxon>
        <taxon>Puniceicoccales</taxon>
        <taxon>Pelagicoccaceae</taxon>
        <taxon>Pelagicoccus</taxon>
    </lineage>
</organism>
<dbReference type="AlphaFoldDB" id="A0A927F6H4"/>
<evidence type="ECO:0000256" key="3">
    <source>
        <dbReference type="ARBA" id="ARBA00022692"/>
    </source>
</evidence>
<dbReference type="Proteomes" id="UP000622317">
    <property type="component" value="Unassembled WGS sequence"/>
</dbReference>
<evidence type="ECO:0000256" key="4">
    <source>
        <dbReference type="ARBA" id="ARBA00022801"/>
    </source>
</evidence>
<dbReference type="SUPFAM" id="SSF144091">
    <property type="entry name" value="Rhomboid-like"/>
    <property type="match status" value="1"/>
</dbReference>
<name>A0A927F6H4_9BACT</name>
<feature type="domain" description="Peptidase S54 rhomboid" evidence="8">
    <location>
        <begin position="1"/>
        <end position="51"/>
    </location>
</feature>
<sequence length="204" mass="22704">MFMHGNEAHLLFNMVGIFTFGSLLEQVWGTKRFIVFYLSAGLGAGLIYTGLNVYEFGEYIDHLNAINVSAESIHAFLVGKLEPADITRALTYDERVDFYLIYNGSMLGASGALYGILVAFAVLFPNGKILLLFLPVPIKAKFFVPALILFDLFSEITGFAIFGGGIAHTAHIGGAIIGFVLMMYWKKDLPPLPEWEEEHEEEER</sequence>
<dbReference type="EMBL" id="JACYFG010000007">
    <property type="protein sequence ID" value="MBD5779318.1"/>
    <property type="molecule type" value="Genomic_DNA"/>
</dbReference>
<evidence type="ECO:0000259" key="8">
    <source>
        <dbReference type="Pfam" id="PF01694"/>
    </source>
</evidence>
<dbReference type="InterPro" id="IPR035952">
    <property type="entry name" value="Rhomboid-like_sf"/>
</dbReference>
<evidence type="ECO:0000256" key="7">
    <source>
        <dbReference type="SAM" id="Phobius"/>
    </source>
</evidence>
<gene>
    <name evidence="9" type="ORF">IEN85_07415</name>
</gene>
<keyword evidence="9" id="KW-0645">Protease</keyword>
<dbReference type="GO" id="GO:0016020">
    <property type="term" value="C:membrane"/>
    <property type="evidence" value="ECO:0007669"/>
    <property type="project" value="UniProtKB-SubCell"/>
</dbReference>
<dbReference type="InterPro" id="IPR050925">
    <property type="entry name" value="Rhomboid_protease_S54"/>
</dbReference>
<protein>
    <submittedName>
        <fullName evidence="9">Rhomboid family intramembrane serine protease</fullName>
    </submittedName>
</protein>
<comment type="caution">
    <text evidence="9">The sequence shown here is derived from an EMBL/GenBank/DDBJ whole genome shotgun (WGS) entry which is preliminary data.</text>
</comment>